<proteinExistence type="predicted"/>
<sequence length="144" mass="15906">MNDMSVSIQNISRATNCSGPPRDVATGADEEPMSGPERVGSSSYTSGGVARSEKHSSCCTDYGSSEEEDVRELRNWMVTEKISLKSGDGLLQILRKKRMPNLPACTKTFLKKESKFRAEPMDASDGSTGEFVYIGIEKKNFKRR</sequence>
<evidence type="ECO:0000313" key="2">
    <source>
        <dbReference type="Proteomes" id="UP001239111"/>
    </source>
</evidence>
<accession>A0ACC2NEH0</accession>
<name>A0ACC2NEH0_9HYME</name>
<dbReference type="EMBL" id="CM056744">
    <property type="protein sequence ID" value="KAJ8667995.1"/>
    <property type="molecule type" value="Genomic_DNA"/>
</dbReference>
<keyword evidence="2" id="KW-1185">Reference proteome</keyword>
<organism evidence="1 2">
    <name type="scientific">Eretmocerus hayati</name>
    <dbReference type="NCBI Taxonomy" id="131215"/>
    <lineage>
        <taxon>Eukaryota</taxon>
        <taxon>Metazoa</taxon>
        <taxon>Ecdysozoa</taxon>
        <taxon>Arthropoda</taxon>
        <taxon>Hexapoda</taxon>
        <taxon>Insecta</taxon>
        <taxon>Pterygota</taxon>
        <taxon>Neoptera</taxon>
        <taxon>Endopterygota</taxon>
        <taxon>Hymenoptera</taxon>
        <taxon>Apocrita</taxon>
        <taxon>Proctotrupomorpha</taxon>
        <taxon>Chalcidoidea</taxon>
        <taxon>Aphelinidae</taxon>
        <taxon>Aphelininae</taxon>
        <taxon>Eretmocerus</taxon>
    </lineage>
</organism>
<reference evidence="1" key="1">
    <citation type="submission" date="2023-04" db="EMBL/GenBank/DDBJ databases">
        <title>A chromosome-level genome assembly of the parasitoid wasp Eretmocerus hayati.</title>
        <authorList>
            <person name="Zhong Y."/>
            <person name="Liu S."/>
            <person name="Liu Y."/>
        </authorList>
    </citation>
    <scope>NUCLEOTIDE SEQUENCE</scope>
    <source>
        <strain evidence="1">ZJU_SS_LIU_2023</strain>
    </source>
</reference>
<evidence type="ECO:0000313" key="1">
    <source>
        <dbReference type="EMBL" id="KAJ8667995.1"/>
    </source>
</evidence>
<protein>
    <submittedName>
        <fullName evidence="1">Uncharacterized protein</fullName>
    </submittedName>
</protein>
<comment type="caution">
    <text evidence="1">The sequence shown here is derived from an EMBL/GenBank/DDBJ whole genome shotgun (WGS) entry which is preliminary data.</text>
</comment>
<gene>
    <name evidence="1" type="ORF">QAD02_009658</name>
</gene>
<dbReference type="Proteomes" id="UP001239111">
    <property type="component" value="Chromosome 4"/>
</dbReference>